<evidence type="ECO:0000313" key="3">
    <source>
        <dbReference type="Proteomes" id="UP001574170"/>
    </source>
</evidence>
<protein>
    <recommendedName>
        <fullName evidence="1">DUF7507 domain-containing protein</fullName>
    </recommendedName>
</protein>
<dbReference type="InterPro" id="IPR047589">
    <property type="entry name" value="DUF11_rpt"/>
</dbReference>
<feature type="non-terminal residue" evidence="2">
    <location>
        <position position="120"/>
    </location>
</feature>
<dbReference type="Proteomes" id="UP001574170">
    <property type="component" value="Unassembled WGS sequence"/>
</dbReference>
<name>A0ABV4TST7_9FLAO</name>
<proteinExistence type="predicted"/>
<gene>
    <name evidence="2" type="ORF">AAGV33_16345</name>
</gene>
<dbReference type="NCBIfam" id="TIGR01451">
    <property type="entry name" value="B_ant_repeat"/>
    <property type="match status" value="1"/>
</dbReference>
<evidence type="ECO:0000313" key="2">
    <source>
        <dbReference type="EMBL" id="MFA9195976.1"/>
    </source>
</evidence>
<feature type="non-terminal residue" evidence="2">
    <location>
        <position position="1"/>
    </location>
</feature>
<dbReference type="RefSeq" id="WP_373393454.1">
    <property type="nucleotide sequence ID" value="NZ_JBCFQJ010000062.1"/>
</dbReference>
<feature type="domain" description="DUF7507" evidence="1">
    <location>
        <begin position="14"/>
        <end position="114"/>
    </location>
</feature>
<accession>A0ABV4TST7</accession>
<comment type="caution">
    <text evidence="2">The sequence shown here is derived from an EMBL/GenBank/DDBJ whole genome shotgun (WGS) entry which is preliminary data.</text>
</comment>
<organism evidence="2 3">
    <name type="scientific">Flavobacterium magnesitis</name>
    <dbReference type="NCBI Taxonomy" id="3138077"/>
    <lineage>
        <taxon>Bacteria</taxon>
        <taxon>Pseudomonadati</taxon>
        <taxon>Bacteroidota</taxon>
        <taxon>Flavobacteriia</taxon>
        <taxon>Flavobacteriales</taxon>
        <taxon>Flavobacteriaceae</taxon>
        <taxon>Flavobacterium</taxon>
    </lineage>
</organism>
<keyword evidence="3" id="KW-1185">Reference proteome</keyword>
<evidence type="ECO:0000259" key="1">
    <source>
        <dbReference type="Pfam" id="PF24346"/>
    </source>
</evidence>
<sequence length="120" mass="12160">NDDSTETTLPKSGSLAFVKTGVYNGDATRAVVGDIITYTFTVTNTGNVTVDNIVINDAKLGVTNLALVPSTLAPSATGVVTQDYAITQADIDAGVVTNTAIAIGQDPQGVDVQDTSGTAV</sequence>
<dbReference type="InterPro" id="IPR055354">
    <property type="entry name" value="DUF7507"/>
</dbReference>
<dbReference type="EMBL" id="JBCFQK010000062">
    <property type="protein sequence ID" value="MFA9195976.1"/>
    <property type="molecule type" value="Genomic_DNA"/>
</dbReference>
<dbReference type="Pfam" id="PF24346">
    <property type="entry name" value="DUF7507"/>
    <property type="match status" value="1"/>
</dbReference>
<reference evidence="2 3" key="1">
    <citation type="submission" date="2024-04" db="EMBL/GenBank/DDBJ databases">
        <title>New Clade of Flavobacterium.</title>
        <authorList>
            <person name="Matos L."/>
            <person name="Proenca D.N."/>
            <person name="Fransisco R.M."/>
            <person name="Chung A.P."/>
            <person name="Maccario L."/>
            <person name="Sorensen S.J."/>
            <person name="Morais P.V."/>
        </authorList>
    </citation>
    <scope>NUCLEOTIDE SEQUENCE [LARGE SCALE GENOMIC DNA]</scope>
    <source>
        <strain evidence="2 3">FBOR7N2.3</strain>
    </source>
</reference>